<dbReference type="Gene3D" id="3.10.620.30">
    <property type="match status" value="1"/>
</dbReference>
<dbReference type="InterPro" id="IPR038765">
    <property type="entry name" value="Papain-like_cys_pep_sf"/>
</dbReference>
<evidence type="ECO:0000256" key="1">
    <source>
        <dbReference type="SAM" id="MobiDB-lite"/>
    </source>
</evidence>
<dbReference type="EMBL" id="VULZ01000010">
    <property type="protein sequence ID" value="MSS15310.1"/>
    <property type="molecule type" value="Genomic_DNA"/>
</dbReference>
<evidence type="ECO:0000259" key="2">
    <source>
        <dbReference type="SMART" id="SM00460"/>
    </source>
</evidence>
<dbReference type="InterPro" id="IPR002931">
    <property type="entry name" value="Transglutaminase-like"/>
</dbReference>
<dbReference type="PANTHER" id="PTHR35532">
    <property type="entry name" value="SIMILAR TO POLYHYDROXYALKANOATE DEPOLYMERASE"/>
    <property type="match status" value="1"/>
</dbReference>
<protein>
    <recommendedName>
        <fullName evidence="2">Transglutaminase-like domain-containing protein</fullName>
    </recommendedName>
</protein>
<dbReference type="PANTHER" id="PTHR35532:SF5">
    <property type="entry name" value="CARBOHYDRATE-BINDING DOMAIN-CONTAINING PROTEIN"/>
    <property type="match status" value="1"/>
</dbReference>
<dbReference type="AlphaFoldDB" id="A0A6L5X521"/>
<evidence type="ECO:0000313" key="3">
    <source>
        <dbReference type="EMBL" id="MSS15310.1"/>
    </source>
</evidence>
<dbReference type="Proteomes" id="UP000481852">
    <property type="component" value="Unassembled WGS sequence"/>
</dbReference>
<evidence type="ECO:0000313" key="4">
    <source>
        <dbReference type="Proteomes" id="UP000481852"/>
    </source>
</evidence>
<comment type="caution">
    <text evidence="3">The sequence shown here is derived from an EMBL/GenBank/DDBJ whole genome shotgun (WGS) entry which is preliminary data.</text>
</comment>
<gene>
    <name evidence="3" type="ORF">FYJ35_09725</name>
</gene>
<dbReference type="Gene3D" id="2.60.40.1120">
    <property type="entry name" value="Carboxypeptidase-like, regulatory domain"/>
    <property type="match status" value="1"/>
</dbReference>
<accession>A0A6L5X521</accession>
<sequence length="892" mass="100530">MLFTEKMDLQVHNRFLERRGRLKSCMAHAGMKERSQADSCALTGFPSDGYLEGLDADVRTALEFLYAWMPVSDVMMYPAEMYLDFARRGVWLRKNRSQVAALPADFFGEYVLFHRVNNEEIRPCRELFGEQLDRRLYEGTEKPQTEEERALEINRWAAENGTYHSDDIRTISAEAFYSRGYGRCGEESVFVVNAMRAAGVPARQVYAPWWAHTDDNHAWVEVWVSGRWQFLGACEPQSVLNQGWFNRASSRTMLVRSRAYTKGAFLEDEDIIGTDGCVTECNQTARYREVRKIQVQVAKEVIASGQAGRKPDVSGQSVPAQSVSARSLTEKKTGQAEKAVVVELQVYNEGSWKTLARKKTDEDGQLSFSAGDGMLRIHPLSSALRDAFLQAGSGDAEVMLAAEGGSPDSPNPGSDYDEGWQQIEYAAPSEKPVFYPQADAGQRKADSAFLERAAEIRNARTKDWEAAGTAFLRTASGTPEQELARKTVLSSLSEKDLTDCREEIVRRHLSAVLENGFGEKCSDPEVFGLRIGNEVLSSWFEEVSAFLGKERIAYFAAHPEEIRDFVNSHVHEQPQEDFEELLMTPGAALRSGVCNQPSREVLAVAVARVCGIPARIREDDGTAEYRVSGSRSEKGAPSVQAEYLPFDRSRRETSCLTLRTDDEADVKYETTWGLTRLSDKGEPDQFLSLKDNWNHGRMDIPLVPGRYCLVTAQRLPNGNAHVLEYHIRAEADKKVDIRLKIQQIRPEEMFVSVDMPPLHLREDNGEAVRQQNGKKRLYIWLAPGQEPTEHILNEMLDNEESYERIAPAISLITDIPAQKEQRLVRKVTDRFPSIQCCYAEEPSEREMLMRSFYLDPGQLPFIFVTDRSGHGIFSAGGYQVGTGRLLIQIMNL</sequence>
<reference evidence="3 4" key="1">
    <citation type="submission" date="2019-08" db="EMBL/GenBank/DDBJ databases">
        <title>In-depth cultivation of the pig gut microbiome towards novel bacterial diversity and tailored functional studies.</title>
        <authorList>
            <person name="Wylensek D."/>
            <person name="Hitch T.C.A."/>
            <person name="Clavel T."/>
        </authorList>
    </citation>
    <scope>NUCLEOTIDE SEQUENCE [LARGE SCALE GENOMIC DNA]</scope>
    <source>
        <strain evidence="3 4">Oil+RF-744-WCA-WT-11</strain>
    </source>
</reference>
<feature type="region of interest" description="Disordered" evidence="1">
    <location>
        <begin position="306"/>
        <end position="326"/>
    </location>
</feature>
<dbReference type="SMART" id="SM00460">
    <property type="entry name" value="TGc"/>
    <property type="match status" value="1"/>
</dbReference>
<feature type="domain" description="Transglutaminase-like" evidence="2">
    <location>
        <begin position="176"/>
        <end position="235"/>
    </location>
</feature>
<keyword evidence="4" id="KW-1185">Reference proteome</keyword>
<feature type="compositionally biased region" description="Polar residues" evidence="1">
    <location>
        <begin position="314"/>
        <end position="326"/>
    </location>
</feature>
<proteinExistence type="predicted"/>
<dbReference type="SUPFAM" id="SSF54001">
    <property type="entry name" value="Cysteine proteinases"/>
    <property type="match status" value="1"/>
</dbReference>
<organism evidence="3 4">
    <name type="scientific">Porcincola intestinalis</name>
    <dbReference type="NCBI Taxonomy" id="2606632"/>
    <lineage>
        <taxon>Bacteria</taxon>
        <taxon>Bacillati</taxon>
        <taxon>Bacillota</taxon>
        <taxon>Clostridia</taxon>
        <taxon>Lachnospirales</taxon>
        <taxon>Lachnospiraceae</taxon>
        <taxon>Porcincola</taxon>
    </lineage>
</organism>
<dbReference type="RefSeq" id="WP_154526022.1">
    <property type="nucleotide sequence ID" value="NZ_VULZ01000010.1"/>
</dbReference>
<dbReference type="Pfam" id="PF01841">
    <property type="entry name" value="Transglut_core"/>
    <property type="match status" value="1"/>
</dbReference>
<name>A0A6L5X521_9FIRM</name>